<keyword evidence="3" id="KW-1185">Reference proteome</keyword>
<gene>
    <name evidence="2" type="ORF">L2504_06770</name>
</gene>
<feature type="compositionally biased region" description="Low complexity" evidence="1">
    <location>
        <begin position="11"/>
        <end position="29"/>
    </location>
</feature>
<evidence type="ECO:0000256" key="1">
    <source>
        <dbReference type="SAM" id="MobiDB-lite"/>
    </source>
</evidence>
<dbReference type="InterPro" id="IPR025580">
    <property type="entry name" value="Gp46"/>
</dbReference>
<dbReference type="EMBL" id="JAKHMS010000016">
    <property type="protein sequence ID" value="MCZ3781832.1"/>
    <property type="molecule type" value="Genomic_DNA"/>
</dbReference>
<evidence type="ECO:0000313" key="2">
    <source>
        <dbReference type="EMBL" id="MCZ3781832.1"/>
    </source>
</evidence>
<name>A0ABT4K9I9_9LACO</name>
<dbReference type="Proteomes" id="UP001527392">
    <property type="component" value="Unassembled WGS sequence"/>
</dbReference>
<protein>
    <submittedName>
        <fullName evidence="2">DUF4355 domain-containing protein</fullName>
    </submittedName>
</protein>
<reference evidence="2 3" key="1">
    <citation type="submission" date="2022-01" db="EMBL/GenBank/DDBJ databases">
        <title>VMRC isolate genome collection.</title>
        <authorList>
            <person name="France M."/>
            <person name="Rutt L."/>
            <person name="Humphrys M."/>
            <person name="Ravel J."/>
        </authorList>
    </citation>
    <scope>NUCLEOTIDE SEQUENCE [LARGE SCALE GENOMIC DNA]</scope>
    <source>
        <strain evidence="2 3">C0030B4</strain>
    </source>
</reference>
<sequence>MNNEENQQQTTDVQSQEGQQEQQNQDTGSKVTFTDEQQAAINDLVAEKLAKERAKAEAKAQEAAQKAEQEKEDAIKKAEQRAKMSAEERAEAERKDREQAIEQERQELARQKQEFKTKSMLLDKGITSDMLPLLMGANDDETSQRMDLLNKYVAKKVQEATEKLMRGKQTPTGGNGGNGVSLNDNPWSAQAFNLTKQQEIFNQDPEKARQMIAQAQPKQGFYVGKIN</sequence>
<dbReference type="RefSeq" id="WP_124031720.1">
    <property type="nucleotide sequence ID" value="NZ_JAKHMK010000015.1"/>
</dbReference>
<comment type="caution">
    <text evidence="2">The sequence shown here is derived from an EMBL/GenBank/DDBJ whole genome shotgun (WGS) entry which is preliminary data.</text>
</comment>
<feature type="region of interest" description="Disordered" evidence="1">
    <location>
        <begin position="164"/>
        <end position="186"/>
    </location>
</feature>
<feature type="compositionally biased region" description="Polar residues" evidence="1">
    <location>
        <begin position="1"/>
        <end position="10"/>
    </location>
</feature>
<dbReference type="Pfam" id="PF14265">
    <property type="entry name" value="DUF4355"/>
    <property type="match status" value="1"/>
</dbReference>
<evidence type="ECO:0000313" key="3">
    <source>
        <dbReference type="Proteomes" id="UP001527392"/>
    </source>
</evidence>
<accession>A0ABT4K9I9</accession>
<feature type="region of interest" description="Disordered" evidence="1">
    <location>
        <begin position="1"/>
        <end position="36"/>
    </location>
</feature>
<organism evidence="2 3">
    <name type="scientific">Limosilactobacillus vaginalis</name>
    <dbReference type="NCBI Taxonomy" id="1633"/>
    <lineage>
        <taxon>Bacteria</taxon>
        <taxon>Bacillati</taxon>
        <taxon>Bacillota</taxon>
        <taxon>Bacilli</taxon>
        <taxon>Lactobacillales</taxon>
        <taxon>Lactobacillaceae</taxon>
        <taxon>Limosilactobacillus</taxon>
    </lineage>
</organism>
<feature type="region of interest" description="Disordered" evidence="1">
    <location>
        <begin position="51"/>
        <end position="101"/>
    </location>
</feature>
<proteinExistence type="predicted"/>